<keyword evidence="2" id="KW-0472">Membrane</keyword>
<reference evidence="4 5" key="1">
    <citation type="submission" date="2015-10" db="EMBL/GenBank/DDBJ databases">
        <title>Draft genome sequence of pyrrolomycin-producing Streptomyces vitaminophilus.</title>
        <authorList>
            <person name="Graham D.E."/>
            <person name="Mahan K.M."/>
            <person name="Klingeman D.M."/>
            <person name="Hettich R.L."/>
            <person name="Parry R.J."/>
        </authorList>
    </citation>
    <scope>NUCLEOTIDE SEQUENCE [LARGE SCALE GENOMIC DNA]</scope>
    <source>
        <strain evidence="4 5">ATCC 31673</strain>
    </source>
</reference>
<evidence type="ECO:0000313" key="5">
    <source>
        <dbReference type="Proteomes" id="UP000050867"/>
    </source>
</evidence>
<dbReference type="AlphaFoldDB" id="A0A0T6LLQ9"/>
<feature type="domain" description="Putative Flp pilus-assembly TadG-like N-terminal" evidence="3">
    <location>
        <begin position="10"/>
        <end position="56"/>
    </location>
</feature>
<dbReference type="RefSeq" id="WP_018381862.1">
    <property type="nucleotide sequence ID" value="NZ_LLZU01000038.1"/>
</dbReference>
<name>A0A0T6LLQ9_WENVI</name>
<gene>
    <name evidence="4" type="ORF">AQ490_09630</name>
</gene>
<dbReference type="Pfam" id="PF13400">
    <property type="entry name" value="Tad"/>
    <property type="match status" value="1"/>
</dbReference>
<sequence length="223" mass="23716">MIRRLRRDDGQTIPLHLMAGVGLLFVALAFFAVGQAEDSRNGTQTAADAAALGAAKDARDGMGPQFLDALRAGDLELIQDLLDGKELRSGHCAAASSYAERNGARVQECVRVHDPAGYRVDVRSEDSIGDSVIDGTEDKHAVATATAVIEPRCALSPRQEDPTEEPDGDPSSPADEEDEDEGDSEEEPGPVTFDCDEGGLSLDPGDPELDLDLGDLFVIRLTK</sequence>
<dbReference type="EMBL" id="LLZU01000038">
    <property type="protein sequence ID" value="KRV47008.1"/>
    <property type="molecule type" value="Genomic_DNA"/>
</dbReference>
<feature type="compositionally biased region" description="Acidic residues" evidence="1">
    <location>
        <begin position="162"/>
        <end position="188"/>
    </location>
</feature>
<evidence type="ECO:0000313" key="4">
    <source>
        <dbReference type="EMBL" id="KRV47008.1"/>
    </source>
</evidence>
<dbReference type="OrthoDB" id="4337756at2"/>
<dbReference type="InterPro" id="IPR028087">
    <property type="entry name" value="Tad_N"/>
</dbReference>
<evidence type="ECO:0000259" key="3">
    <source>
        <dbReference type="Pfam" id="PF13400"/>
    </source>
</evidence>
<dbReference type="STRING" id="76728.AQ490_09630"/>
<protein>
    <recommendedName>
        <fullName evidence="3">Putative Flp pilus-assembly TadG-like N-terminal domain-containing protein</fullName>
    </recommendedName>
</protein>
<dbReference type="Proteomes" id="UP000050867">
    <property type="component" value="Unassembled WGS sequence"/>
</dbReference>
<organism evidence="4 5">
    <name type="scientific">Wenjunlia vitaminophila</name>
    <name type="common">Streptomyces vitaminophilus</name>
    <dbReference type="NCBI Taxonomy" id="76728"/>
    <lineage>
        <taxon>Bacteria</taxon>
        <taxon>Bacillati</taxon>
        <taxon>Actinomycetota</taxon>
        <taxon>Actinomycetes</taxon>
        <taxon>Kitasatosporales</taxon>
        <taxon>Streptomycetaceae</taxon>
        <taxon>Wenjunlia</taxon>
    </lineage>
</organism>
<accession>A0A0T6LLQ9</accession>
<keyword evidence="2" id="KW-0812">Transmembrane</keyword>
<keyword evidence="5" id="KW-1185">Reference proteome</keyword>
<keyword evidence="2" id="KW-1133">Transmembrane helix</keyword>
<comment type="caution">
    <text evidence="4">The sequence shown here is derived from an EMBL/GenBank/DDBJ whole genome shotgun (WGS) entry which is preliminary data.</text>
</comment>
<dbReference type="eggNOG" id="ENOG5031WU6">
    <property type="taxonomic scope" value="Bacteria"/>
</dbReference>
<proteinExistence type="predicted"/>
<feature type="region of interest" description="Disordered" evidence="1">
    <location>
        <begin position="150"/>
        <end position="211"/>
    </location>
</feature>
<feature type="transmembrane region" description="Helical" evidence="2">
    <location>
        <begin position="12"/>
        <end position="33"/>
    </location>
</feature>
<evidence type="ECO:0000256" key="1">
    <source>
        <dbReference type="SAM" id="MobiDB-lite"/>
    </source>
</evidence>
<evidence type="ECO:0000256" key="2">
    <source>
        <dbReference type="SAM" id="Phobius"/>
    </source>
</evidence>